<dbReference type="AlphaFoldDB" id="A0A7S1HIF5"/>
<organism evidence="2">
    <name type="scientific">Hemiselmis andersenii</name>
    <name type="common">Cryptophyte alga</name>
    <dbReference type="NCBI Taxonomy" id="464988"/>
    <lineage>
        <taxon>Eukaryota</taxon>
        <taxon>Cryptophyceae</taxon>
        <taxon>Cryptomonadales</taxon>
        <taxon>Hemiselmidaceae</taxon>
        <taxon>Hemiselmis</taxon>
    </lineage>
</organism>
<protein>
    <recommendedName>
        <fullName evidence="1">RWD domain-containing protein</fullName>
    </recommendedName>
</protein>
<dbReference type="CDD" id="cd11605">
    <property type="entry name" value="RWD_DRWD_ELF-like"/>
    <property type="match status" value="1"/>
</dbReference>
<accession>A0A7S1HIF5</accession>
<evidence type="ECO:0000259" key="1">
    <source>
        <dbReference type="PROSITE" id="PS50908"/>
    </source>
</evidence>
<sequence length="264" mass="30161">MVVSEGEEEQLELLRTMVASCNSAQELEDSGFRINLRFERCAGGGEEDRGCRHTLRLSFPARYPAERAQCSVEWPEGTRTQHEYINGSLSQHCESLVGEEMGYAMVNKAEELIREEVRDMEEQRMVRMATQQDDQWLMVGAATRFKRTLIFFHHIIAAGKRAAVQDWALELKLGGYSKIGWPGIVIVEGEEARVDAYVRALKRLKWQHMEVRGEEIEEVPEGSSVDLLRRLHWGFEELPESGMSVLAERCREAGLEALFKTSLK</sequence>
<dbReference type="EMBL" id="HBFX01055912">
    <property type="protein sequence ID" value="CAD8982642.1"/>
    <property type="molecule type" value="Transcribed_RNA"/>
</dbReference>
<dbReference type="CDD" id="cd24163">
    <property type="entry name" value="RWDD2_C"/>
    <property type="match status" value="1"/>
</dbReference>
<proteinExistence type="predicted"/>
<evidence type="ECO:0000313" key="2">
    <source>
        <dbReference type="EMBL" id="CAD8982642.1"/>
    </source>
</evidence>
<feature type="domain" description="RWD" evidence="1">
    <location>
        <begin position="9"/>
        <end position="116"/>
    </location>
</feature>
<dbReference type="PROSITE" id="PS50908">
    <property type="entry name" value="RWD"/>
    <property type="match status" value="1"/>
</dbReference>
<dbReference type="PANTHER" id="PTHR15955">
    <property type="entry name" value="RWD DOMAIN CONTAINING PROTEIN 2"/>
    <property type="match status" value="1"/>
</dbReference>
<reference evidence="2" key="1">
    <citation type="submission" date="2021-01" db="EMBL/GenBank/DDBJ databases">
        <authorList>
            <person name="Corre E."/>
            <person name="Pelletier E."/>
            <person name="Niang G."/>
            <person name="Scheremetjew M."/>
            <person name="Finn R."/>
            <person name="Kale V."/>
            <person name="Holt S."/>
            <person name="Cochrane G."/>
            <person name="Meng A."/>
            <person name="Brown T."/>
            <person name="Cohen L."/>
        </authorList>
    </citation>
    <scope>NUCLEOTIDE SEQUENCE</scope>
    <source>
        <strain evidence="2">CCMP644</strain>
    </source>
</reference>
<dbReference type="InterPro" id="IPR010541">
    <property type="entry name" value="Prp3_C"/>
</dbReference>
<dbReference type="Pfam" id="PF06544">
    <property type="entry name" value="Prp3_C"/>
    <property type="match status" value="1"/>
</dbReference>
<dbReference type="Pfam" id="PF05773">
    <property type="entry name" value="RWD"/>
    <property type="match status" value="1"/>
</dbReference>
<dbReference type="InterPro" id="IPR017359">
    <property type="entry name" value="Phi-like"/>
</dbReference>
<dbReference type="PANTHER" id="PTHR15955:SF8">
    <property type="entry name" value="RWD DOMAIN-CONTAINING PROTEIN 2B-RELATED"/>
    <property type="match status" value="1"/>
</dbReference>
<gene>
    <name evidence="2" type="ORF">HAND00432_LOCUS33652</name>
</gene>
<dbReference type="InterPro" id="IPR059181">
    <property type="entry name" value="RWDD2A-B_C"/>
</dbReference>
<dbReference type="InterPro" id="IPR016135">
    <property type="entry name" value="UBQ-conjugating_enzyme/RWD"/>
</dbReference>
<name>A0A7S1HIF5_HEMAN</name>
<dbReference type="SUPFAM" id="SSF54495">
    <property type="entry name" value="UBC-like"/>
    <property type="match status" value="1"/>
</dbReference>
<dbReference type="InterPro" id="IPR006575">
    <property type="entry name" value="RWD_dom"/>
</dbReference>
<dbReference type="Gene3D" id="3.10.110.10">
    <property type="entry name" value="Ubiquitin Conjugating Enzyme"/>
    <property type="match status" value="1"/>
</dbReference>